<comment type="caution">
    <text evidence="2">The sequence shown here is derived from an EMBL/GenBank/DDBJ whole genome shotgun (WGS) entry which is preliminary data.</text>
</comment>
<sequence length="241" mass="27446">MLVTTIFAHRGYSAKYPENTMVSFKAALKSGAQGIECDVQLSKDGIPVVIHDETLNRTTNGIGFVKDYTAKQLASLNAGRRFHHAAIPTLKEVLAWISPTNLLLNIELKNKKFPYNEMEEKVITMIHDFQMENRTIYSSFNHDSLIKIAKIDANAETAPLYKKPIPSPWRYAKALRASAIHPNYRSVNKELIDKVHDHHFKVRAYTVNNASIMKKLISWGIDGIITDDPYRGRFCLEQMNK</sequence>
<protein>
    <submittedName>
        <fullName evidence="2">Glycerophosphoryl diester phosphodiesterase</fullName>
    </submittedName>
</protein>
<dbReference type="GO" id="GO:0008081">
    <property type="term" value="F:phosphoric diester hydrolase activity"/>
    <property type="evidence" value="ECO:0007669"/>
    <property type="project" value="InterPro"/>
</dbReference>
<dbReference type="InterPro" id="IPR030395">
    <property type="entry name" value="GP_PDE_dom"/>
</dbReference>
<keyword evidence="3" id="KW-1185">Reference proteome</keyword>
<dbReference type="Gene3D" id="3.20.20.190">
    <property type="entry name" value="Phosphatidylinositol (PI) phosphodiesterase"/>
    <property type="match status" value="1"/>
</dbReference>
<evidence type="ECO:0000313" key="3">
    <source>
        <dbReference type="Proteomes" id="UP000295416"/>
    </source>
</evidence>
<reference evidence="2 3" key="1">
    <citation type="submission" date="2019-03" db="EMBL/GenBank/DDBJ databases">
        <title>Genomic Encyclopedia of Type Strains, Phase IV (KMG-IV): sequencing the most valuable type-strain genomes for metagenomic binning, comparative biology and taxonomic classification.</title>
        <authorList>
            <person name="Goeker M."/>
        </authorList>
    </citation>
    <scope>NUCLEOTIDE SEQUENCE [LARGE SCALE GENOMIC DNA]</scope>
    <source>
        <strain evidence="2 3">DSM 19377</strain>
    </source>
</reference>
<proteinExistence type="predicted"/>
<dbReference type="SUPFAM" id="SSF51695">
    <property type="entry name" value="PLC-like phosphodiesterases"/>
    <property type="match status" value="1"/>
</dbReference>
<dbReference type="InterPro" id="IPR017946">
    <property type="entry name" value="PLC-like_Pdiesterase_TIM-brl"/>
</dbReference>
<dbReference type="Pfam" id="PF03009">
    <property type="entry name" value="GDPD"/>
    <property type="match status" value="1"/>
</dbReference>
<dbReference type="PROSITE" id="PS51704">
    <property type="entry name" value="GP_PDE"/>
    <property type="match status" value="1"/>
</dbReference>
<dbReference type="Proteomes" id="UP000295416">
    <property type="component" value="Unassembled WGS sequence"/>
</dbReference>
<name>A0A4R2PBL2_9BACL</name>
<evidence type="ECO:0000313" key="2">
    <source>
        <dbReference type="EMBL" id="TCP31788.1"/>
    </source>
</evidence>
<evidence type="ECO:0000259" key="1">
    <source>
        <dbReference type="PROSITE" id="PS51704"/>
    </source>
</evidence>
<gene>
    <name evidence="2" type="ORF">EV207_102281</name>
</gene>
<dbReference type="EMBL" id="SLXK01000002">
    <property type="protein sequence ID" value="TCP31788.1"/>
    <property type="molecule type" value="Genomic_DNA"/>
</dbReference>
<dbReference type="AlphaFoldDB" id="A0A4R2PBL2"/>
<dbReference type="PANTHER" id="PTHR46211">
    <property type="entry name" value="GLYCEROPHOSPHORYL DIESTER PHOSPHODIESTERASE"/>
    <property type="match status" value="1"/>
</dbReference>
<dbReference type="CDD" id="cd08563">
    <property type="entry name" value="GDPD_TtGDE_like"/>
    <property type="match status" value="1"/>
</dbReference>
<accession>A0A4R2PBL2</accession>
<dbReference type="PANTHER" id="PTHR46211:SF1">
    <property type="entry name" value="GLYCEROPHOSPHODIESTER PHOSPHODIESTERASE, CYTOPLASMIC"/>
    <property type="match status" value="1"/>
</dbReference>
<dbReference type="GO" id="GO:0006629">
    <property type="term" value="P:lipid metabolic process"/>
    <property type="evidence" value="ECO:0007669"/>
    <property type="project" value="InterPro"/>
</dbReference>
<organism evidence="2 3">
    <name type="scientific">Scopulibacillus darangshiensis</name>
    <dbReference type="NCBI Taxonomy" id="442528"/>
    <lineage>
        <taxon>Bacteria</taxon>
        <taxon>Bacillati</taxon>
        <taxon>Bacillota</taxon>
        <taxon>Bacilli</taxon>
        <taxon>Bacillales</taxon>
        <taxon>Sporolactobacillaceae</taxon>
        <taxon>Scopulibacillus</taxon>
    </lineage>
</organism>
<feature type="domain" description="GP-PDE" evidence="1">
    <location>
        <begin position="4"/>
        <end position="236"/>
    </location>
</feature>